<gene>
    <name evidence="1" type="ORF">GCM10007173_16760</name>
</gene>
<dbReference type="GeneID" id="303304043"/>
<reference evidence="2" key="1">
    <citation type="journal article" date="2019" name="Int. J. Syst. Evol. Microbiol.">
        <title>The Global Catalogue of Microorganisms (GCM) 10K type strain sequencing project: providing services to taxonomists for standard genome sequencing and annotation.</title>
        <authorList>
            <consortium name="The Broad Institute Genomics Platform"/>
            <consortium name="The Broad Institute Genome Sequencing Center for Infectious Disease"/>
            <person name="Wu L."/>
            <person name="Ma J."/>
        </authorList>
    </citation>
    <scope>NUCLEOTIDE SEQUENCE [LARGE SCALE GENOMIC DNA]</scope>
    <source>
        <strain evidence="2">CGMCC 1.3685</strain>
    </source>
</reference>
<organism evidence="1 2">
    <name type="scientific">Glutamicibacter ardleyensis</name>
    <dbReference type="NCBI Taxonomy" id="225894"/>
    <lineage>
        <taxon>Bacteria</taxon>
        <taxon>Bacillati</taxon>
        <taxon>Actinomycetota</taxon>
        <taxon>Actinomycetes</taxon>
        <taxon>Micrococcales</taxon>
        <taxon>Micrococcaceae</taxon>
        <taxon>Glutamicibacter</taxon>
    </lineage>
</organism>
<sequence>MRLQQPIYVDKRVLSIKLRIVATDVPTSAAVLVTDVQLQAGEQATGIVPNPAEVGTTIDRAQYRNGVVNNRMTLVLLSNGDQPAPAKLTVQNAKGETRIGSYRYGHLNGSATADGVNNTATHGWGKIPVITPRSDLNLEAYANGRLHLRASWNERK</sequence>
<evidence type="ECO:0008006" key="3">
    <source>
        <dbReference type="Google" id="ProtNLM"/>
    </source>
</evidence>
<dbReference type="EMBL" id="BMKX01000003">
    <property type="protein sequence ID" value="GGJ58678.1"/>
    <property type="molecule type" value="Genomic_DNA"/>
</dbReference>
<comment type="caution">
    <text evidence="1">The sequence shown here is derived from an EMBL/GenBank/DDBJ whole genome shotgun (WGS) entry which is preliminary data.</text>
</comment>
<evidence type="ECO:0000313" key="1">
    <source>
        <dbReference type="EMBL" id="GGJ58678.1"/>
    </source>
</evidence>
<protein>
    <recommendedName>
        <fullName evidence="3">DUF2141 domain-containing protein</fullName>
    </recommendedName>
</protein>
<dbReference type="Proteomes" id="UP000606115">
    <property type="component" value="Unassembled WGS sequence"/>
</dbReference>
<name>A0ABQ2DI85_9MICC</name>
<dbReference type="RefSeq" id="WP_188685007.1">
    <property type="nucleotide sequence ID" value="NZ_BMKX01000003.1"/>
</dbReference>
<keyword evidence="2" id="KW-1185">Reference proteome</keyword>
<evidence type="ECO:0000313" key="2">
    <source>
        <dbReference type="Proteomes" id="UP000606115"/>
    </source>
</evidence>
<proteinExistence type="predicted"/>
<accession>A0ABQ2DI85</accession>